<dbReference type="CDD" id="cd00093">
    <property type="entry name" value="HTH_XRE"/>
    <property type="match status" value="1"/>
</dbReference>
<dbReference type="SMART" id="SM00530">
    <property type="entry name" value="HTH_XRE"/>
    <property type="match status" value="1"/>
</dbReference>
<dbReference type="GO" id="GO:0003677">
    <property type="term" value="F:DNA binding"/>
    <property type="evidence" value="ECO:0007669"/>
    <property type="project" value="InterPro"/>
</dbReference>
<dbReference type="EMBL" id="CP063212">
    <property type="protein sequence ID" value="QOR47528.1"/>
    <property type="molecule type" value="Genomic_DNA"/>
</dbReference>
<dbReference type="Gene3D" id="1.10.260.40">
    <property type="entry name" value="lambda repressor-like DNA-binding domains"/>
    <property type="match status" value="1"/>
</dbReference>
<name>A0A7M1R019_9ACTO</name>
<dbReference type="Proteomes" id="UP000594961">
    <property type="component" value="Chromosome"/>
</dbReference>
<feature type="domain" description="HTH cro/C1-type" evidence="1">
    <location>
        <begin position="8"/>
        <end position="62"/>
    </location>
</feature>
<evidence type="ECO:0000313" key="3">
    <source>
        <dbReference type="Proteomes" id="UP000594961"/>
    </source>
</evidence>
<dbReference type="RefSeq" id="WP_197552795.1">
    <property type="nucleotide sequence ID" value="NZ_CP063212.1"/>
</dbReference>
<gene>
    <name evidence="2" type="ORF">INS90_09815</name>
</gene>
<dbReference type="Pfam" id="PF13443">
    <property type="entry name" value="HTH_26"/>
    <property type="match status" value="1"/>
</dbReference>
<dbReference type="InterPro" id="IPR010982">
    <property type="entry name" value="Lambda_DNA-bd_dom_sf"/>
</dbReference>
<proteinExistence type="predicted"/>
<dbReference type="PROSITE" id="PS50943">
    <property type="entry name" value="HTH_CROC1"/>
    <property type="match status" value="1"/>
</dbReference>
<protein>
    <submittedName>
        <fullName evidence="2">Helix-turn-helix transcriptional regulator</fullName>
    </submittedName>
</protein>
<dbReference type="SUPFAM" id="SSF47413">
    <property type="entry name" value="lambda repressor-like DNA-binding domains"/>
    <property type="match status" value="1"/>
</dbReference>
<reference evidence="2 3" key="1">
    <citation type="submission" date="2020-10" db="EMBL/GenBank/DDBJ databases">
        <title>Trueperella pecoris sp. nov. isolated from bovine and porcine specimens.</title>
        <authorList>
            <person name="Schoenecker L."/>
            <person name="Schnydrig P."/>
            <person name="Brodard I."/>
            <person name="Thomann A."/>
            <person name="Hemphill A."/>
            <person name="Rodriguez-Campos S."/>
            <person name="Perreten V."/>
            <person name="Jores J."/>
            <person name="Kittl S."/>
        </authorList>
    </citation>
    <scope>NUCLEOTIDE SEQUENCE [LARGE SCALE GENOMIC DNA]</scope>
    <source>
        <strain evidence="2 3">19OD0592</strain>
    </source>
</reference>
<dbReference type="AlphaFoldDB" id="A0A7M1R019"/>
<evidence type="ECO:0000259" key="1">
    <source>
        <dbReference type="PROSITE" id="PS50943"/>
    </source>
</evidence>
<sequence length="77" mass="8688">MESLNTEIRAEMGRQRMTYADLARATNQTRQAVQRKLTVTRAVSIGDLEKIANAFGITASELLRRAEEYENNKEVSA</sequence>
<dbReference type="InterPro" id="IPR001387">
    <property type="entry name" value="Cro/C1-type_HTH"/>
</dbReference>
<accession>A0A7M1R019</accession>
<organism evidence="2 3">
    <name type="scientific">Trueperella pecoris</name>
    <dbReference type="NCBI Taxonomy" id="2733571"/>
    <lineage>
        <taxon>Bacteria</taxon>
        <taxon>Bacillati</taxon>
        <taxon>Actinomycetota</taxon>
        <taxon>Actinomycetes</taxon>
        <taxon>Actinomycetales</taxon>
        <taxon>Actinomycetaceae</taxon>
        <taxon>Trueperella</taxon>
    </lineage>
</organism>
<evidence type="ECO:0000313" key="2">
    <source>
        <dbReference type="EMBL" id="QOR47528.1"/>
    </source>
</evidence>